<protein>
    <submittedName>
        <fullName evidence="1">S1/P1 Nuclease</fullName>
    </submittedName>
</protein>
<dbReference type="EMBL" id="SRYB01000052">
    <property type="protein sequence ID" value="TGY75738.1"/>
    <property type="molecule type" value="Genomic_DNA"/>
</dbReference>
<evidence type="ECO:0000313" key="2">
    <source>
        <dbReference type="Proteomes" id="UP000306319"/>
    </source>
</evidence>
<evidence type="ECO:0000313" key="1">
    <source>
        <dbReference type="EMBL" id="TGY75738.1"/>
    </source>
</evidence>
<organism evidence="1 2">
    <name type="scientific">Lepagella muris</name>
    <dbReference type="NCBI Taxonomy" id="3032870"/>
    <lineage>
        <taxon>Bacteria</taxon>
        <taxon>Pseudomonadati</taxon>
        <taxon>Bacteroidota</taxon>
        <taxon>Bacteroidia</taxon>
        <taxon>Bacteroidales</taxon>
        <taxon>Muribaculaceae</taxon>
        <taxon>Lepagella</taxon>
    </lineage>
</organism>
<dbReference type="Proteomes" id="UP000306319">
    <property type="component" value="Unassembled WGS sequence"/>
</dbReference>
<gene>
    <name evidence="1" type="ORF">E5331_19540</name>
</gene>
<comment type="caution">
    <text evidence="1">The sequence shown here is derived from an EMBL/GenBank/DDBJ whole genome shotgun (WGS) entry which is preliminary data.</text>
</comment>
<keyword evidence="2" id="KW-1185">Reference proteome</keyword>
<accession>A0AC61RCU2</accession>
<reference evidence="1" key="1">
    <citation type="submission" date="2019-04" db="EMBL/GenBank/DDBJ databases">
        <title>Microbes associate with the intestines of laboratory mice.</title>
        <authorList>
            <person name="Navarre W."/>
            <person name="Wong E."/>
            <person name="Huang K."/>
            <person name="Tropini C."/>
            <person name="Ng K."/>
            <person name="Yu B."/>
        </authorList>
    </citation>
    <scope>NUCLEOTIDE SEQUENCE</scope>
    <source>
        <strain evidence="1">NM04_E33</strain>
    </source>
</reference>
<proteinExistence type="predicted"/>
<name>A0AC61RCU2_9BACT</name>
<sequence length="271" mass="30654">MITRNILTSGLLCLSSISSFGWGQKGHDTTAFIAECHLTPTTLDKVMDLLDGKSPVYYANWLDNASHTPEYAYSKTWHYKNIDADQTFDSAPLHEDGDIVRAIYMQVDVLKDSNASRENKQLALKILIHLLGDIHQPMHLGHASDLGGNRWLVKYFGKDTNLHSVWDSSLPESAHKWSYTEWQNQIDRATPEMTLDILDVTTPEGWASETFEIGKDVYNNTPEGTKISYDYIAEWTPIVEKQFLRGGLRLADLLNSIFDPVYSGKNTIVTK</sequence>